<comment type="caution">
    <text evidence="1">The sequence shown here is derived from an EMBL/GenBank/DDBJ whole genome shotgun (WGS) entry which is preliminary data.</text>
</comment>
<accession>A0ACC6RQ68</accession>
<protein>
    <submittedName>
        <fullName evidence="1">Glutathione transferase GstA</fullName>
        <ecNumber evidence="1">2.5.1.18</ecNumber>
    </submittedName>
</protein>
<proteinExistence type="predicted"/>
<organism evidence="1 2">
    <name type="scientific">Paraburkholderia unamae</name>
    <dbReference type="NCBI Taxonomy" id="219649"/>
    <lineage>
        <taxon>Bacteria</taxon>
        <taxon>Pseudomonadati</taxon>
        <taxon>Pseudomonadota</taxon>
        <taxon>Betaproteobacteria</taxon>
        <taxon>Burkholderiales</taxon>
        <taxon>Burkholderiaceae</taxon>
        <taxon>Paraburkholderia</taxon>
    </lineage>
</organism>
<keyword evidence="2" id="KW-1185">Reference proteome</keyword>
<name>A0ACC6RQ68_9BURK</name>
<gene>
    <name evidence="1" type="primary">gstA</name>
    <name evidence="1" type="ORF">VSR83_26810</name>
</gene>
<dbReference type="EMBL" id="JAYMRU010000022">
    <property type="protein sequence ID" value="MEM5403604.1"/>
    <property type="molecule type" value="Genomic_DNA"/>
</dbReference>
<dbReference type="Proteomes" id="UP001392318">
    <property type="component" value="Unassembled WGS sequence"/>
</dbReference>
<evidence type="ECO:0000313" key="2">
    <source>
        <dbReference type="Proteomes" id="UP001392318"/>
    </source>
</evidence>
<reference evidence="1" key="1">
    <citation type="submission" date="2024-01" db="EMBL/GenBank/DDBJ databases">
        <title>The diversity of rhizobia nodulating Mimosa spp. in eleven states of Brazil covering several biomes is determined by host plant, location, and edaphic factors.</title>
        <authorList>
            <person name="Rouws L."/>
            <person name="Barauna A."/>
            <person name="Beukes C."/>
            <person name="De Faria S.M."/>
            <person name="Gross E."/>
            <person name="Dos Reis Junior F.B."/>
            <person name="Simon M."/>
            <person name="Maluk M."/>
            <person name="Odee D.W."/>
            <person name="Kenicer G."/>
            <person name="Young J.P.W."/>
            <person name="Reis V.M."/>
            <person name="Zilli J."/>
            <person name="James E.K."/>
        </authorList>
    </citation>
    <scope>NUCLEOTIDE SEQUENCE</scope>
    <source>
        <strain evidence="1">JPY452</strain>
    </source>
</reference>
<dbReference type="EC" id="2.5.1.18" evidence="1"/>
<keyword evidence="1" id="KW-0808">Transferase</keyword>
<sequence length="179" mass="20120">MELERVDIASKRTQTGVDFLPVNPKGNVPVLELDDKDLLTESPAIMQYLADLKPECELAPPNGTMARYRLQEWLGFVNSDLHKGYSPLFNSATPELVRRERQGALSKYYGLLEKLLTTQPWLLGERFSVADAYLFTVTSWAPHAGLDRSRLPAISAFQQRVGERPHVRGALLAEGLLRD</sequence>
<evidence type="ECO:0000313" key="1">
    <source>
        <dbReference type="EMBL" id="MEM5403604.1"/>
    </source>
</evidence>